<keyword evidence="1" id="KW-0472">Membrane</keyword>
<evidence type="ECO:0000313" key="2">
    <source>
        <dbReference type="EMBL" id="GAA4829402.1"/>
    </source>
</evidence>
<keyword evidence="3" id="KW-1185">Reference proteome</keyword>
<dbReference type="RefSeq" id="WP_345370281.1">
    <property type="nucleotide sequence ID" value="NZ_BAABJX010000021.1"/>
</dbReference>
<evidence type="ECO:0000313" key="3">
    <source>
        <dbReference type="Proteomes" id="UP001500298"/>
    </source>
</evidence>
<dbReference type="EMBL" id="BAABJX010000021">
    <property type="protein sequence ID" value="GAA4829402.1"/>
    <property type="molecule type" value="Genomic_DNA"/>
</dbReference>
<dbReference type="Proteomes" id="UP001500298">
    <property type="component" value="Unassembled WGS sequence"/>
</dbReference>
<reference evidence="3" key="1">
    <citation type="journal article" date="2019" name="Int. J. Syst. Evol. Microbiol.">
        <title>The Global Catalogue of Microorganisms (GCM) 10K type strain sequencing project: providing services to taxonomists for standard genome sequencing and annotation.</title>
        <authorList>
            <consortium name="The Broad Institute Genomics Platform"/>
            <consortium name="The Broad Institute Genome Sequencing Center for Infectious Disease"/>
            <person name="Wu L."/>
            <person name="Ma J."/>
        </authorList>
    </citation>
    <scope>NUCLEOTIDE SEQUENCE [LARGE SCALE GENOMIC DNA]</scope>
    <source>
        <strain evidence="3">JCM 18326</strain>
    </source>
</reference>
<sequence>MMRSFYLTGLFIGVMLSIGHANTRELSSLWQLFHQGEEALQDSLPVAIRGDQLLQQLCSTLEQEITDGHMQAEQEEVVALLSALHRLGYHVQIAEPDHSKLISYIIEGRWDYLWSRYESRIVQDLLGVTHPIGRPLMAVLLPIIIGVSCYVMMKYSLRACLEY</sequence>
<feature type="transmembrane region" description="Helical" evidence="1">
    <location>
        <begin position="132"/>
        <end position="153"/>
    </location>
</feature>
<gene>
    <name evidence="2" type="ORF">GCM10023331_13170</name>
</gene>
<keyword evidence="1" id="KW-0812">Transmembrane</keyword>
<name>A0ABP9D4P7_9BACT</name>
<keyword evidence="1" id="KW-1133">Transmembrane helix</keyword>
<accession>A0ABP9D4P7</accession>
<comment type="caution">
    <text evidence="2">The sequence shown here is derived from an EMBL/GenBank/DDBJ whole genome shotgun (WGS) entry which is preliminary data.</text>
</comment>
<protein>
    <submittedName>
        <fullName evidence="2">Uncharacterized protein</fullName>
    </submittedName>
</protein>
<proteinExistence type="predicted"/>
<evidence type="ECO:0000256" key="1">
    <source>
        <dbReference type="SAM" id="Phobius"/>
    </source>
</evidence>
<organism evidence="2 3">
    <name type="scientific">Algivirga pacifica</name>
    <dbReference type="NCBI Taxonomy" id="1162670"/>
    <lineage>
        <taxon>Bacteria</taxon>
        <taxon>Pseudomonadati</taxon>
        <taxon>Bacteroidota</taxon>
        <taxon>Cytophagia</taxon>
        <taxon>Cytophagales</taxon>
        <taxon>Flammeovirgaceae</taxon>
        <taxon>Algivirga</taxon>
    </lineage>
</organism>